<dbReference type="InterPro" id="IPR002483">
    <property type="entry name" value="PWI_dom"/>
</dbReference>
<sequence length="659" mass="75778">MIKKRKADQETVDEAAIEKEVEGMDEKRGTEVLKEVTDDAQKETDHQIIAAITALVRENVEVLWDGTSRAAADAQLEQDVKEALFAIAKQKGKIDPNCTLDDMDMEEDMKTLVSDEIKKFRLSSERHEVEKHKLREKKKTEAEASKTEGGTLPPWPPRRGRESQRTSPSPRTEGEGDHLLRVKTGDALLPCKRPRSPVKRRSRTPSPRTRAKERQEREAARREKEKEESLREEEGYEARQLQRKQRTREKAYKERLTMWESRERRKAKDYDKDYEKEEQRKEEMDKEGKDLAEFLEDYNDEKDDQRYYKGSQFARRRRERELEREEDERDRQREKEEIEALRLDLMERQVKESKRQDGVEDGEGSTGSSSPQREDDEDEEDDDIPKVLEMDTDIPLAKAGFNPIPSYPPIKVQSAPAVDLKSHPRDAAEEDGITFSHSDGVTEPEDMETDSPRAGVKMSFGVWGKVGGGVTGGGGSSGTPLGKRTKMDTNVLGADEEGEINAPKKKLASIKQIEKEQRDERRGALEREVSEMAAKYSGDDKKIPADDKKKMIQTLVKGIPTTKEELFEYELKWDAIDQTLMEKRIGPWINKKIVEYIGEEEETLTEFICNKLSTHIPAQTILEELAMVLEEEAEVFVVKLWRLLIYETEAKFLGIAKAY</sequence>
<dbReference type="GO" id="GO:0003729">
    <property type="term" value="F:mRNA binding"/>
    <property type="evidence" value="ECO:0007669"/>
    <property type="project" value="TreeGrafter"/>
</dbReference>
<dbReference type="PANTHER" id="PTHR18806">
    <property type="entry name" value="RBM25 PROTEIN"/>
    <property type="match status" value="1"/>
</dbReference>
<evidence type="ECO:0000256" key="1">
    <source>
        <dbReference type="ARBA" id="ARBA00022664"/>
    </source>
</evidence>
<dbReference type="InterPro" id="IPR052768">
    <property type="entry name" value="RBM25"/>
</dbReference>
<keyword evidence="5" id="KW-1185">Reference proteome</keyword>
<evidence type="ECO:0000313" key="5">
    <source>
        <dbReference type="Proteomes" id="UP001174909"/>
    </source>
</evidence>
<feature type="compositionally biased region" description="Acidic residues" evidence="2">
    <location>
        <begin position="293"/>
        <end position="302"/>
    </location>
</feature>
<feature type="compositionally biased region" description="Basic and acidic residues" evidence="2">
    <location>
        <begin position="16"/>
        <end position="30"/>
    </location>
</feature>
<feature type="compositionally biased region" description="Basic and acidic residues" evidence="2">
    <location>
        <begin position="248"/>
        <end position="292"/>
    </location>
</feature>
<dbReference type="GO" id="GO:0000381">
    <property type="term" value="P:regulation of alternative mRNA splicing, via spliceosome"/>
    <property type="evidence" value="ECO:0007669"/>
    <property type="project" value="TreeGrafter"/>
</dbReference>
<dbReference type="AlphaFoldDB" id="A0AA35QSP5"/>
<comment type="caution">
    <text evidence="4">The sequence shown here is derived from an EMBL/GenBank/DDBJ whole genome shotgun (WGS) entry which is preliminary data.</text>
</comment>
<feature type="domain" description="PWI" evidence="3">
    <location>
        <begin position="564"/>
        <end position="659"/>
    </location>
</feature>
<feature type="region of interest" description="Disordered" evidence="2">
    <location>
        <begin position="405"/>
        <end position="455"/>
    </location>
</feature>
<dbReference type="GO" id="GO:0005681">
    <property type="term" value="C:spliceosomal complex"/>
    <property type="evidence" value="ECO:0007669"/>
    <property type="project" value="TreeGrafter"/>
</dbReference>
<evidence type="ECO:0000256" key="2">
    <source>
        <dbReference type="SAM" id="MobiDB-lite"/>
    </source>
</evidence>
<feature type="compositionally biased region" description="Basic and acidic residues" evidence="2">
    <location>
        <begin position="319"/>
        <end position="358"/>
    </location>
</feature>
<dbReference type="InterPro" id="IPR036483">
    <property type="entry name" value="PWI_dom_sf"/>
</dbReference>
<proteinExistence type="predicted"/>
<feature type="compositionally biased region" description="Basic and acidic residues" evidence="2">
    <location>
        <begin position="119"/>
        <end position="146"/>
    </location>
</feature>
<organism evidence="4 5">
    <name type="scientific">Geodia barretti</name>
    <name type="common">Barrett's horny sponge</name>
    <dbReference type="NCBI Taxonomy" id="519541"/>
    <lineage>
        <taxon>Eukaryota</taxon>
        <taxon>Metazoa</taxon>
        <taxon>Porifera</taxon>
        <taxon>Demospongiae</taxon>
        <taxon>Heteroscleromorpha</taxon>
        <taxon>Tetractinellida</taxon>
        <taxon>Astrophorina</taxon>
        <taxon>Geodiidae</taxon>
        <taxon>Geodia</taxon>
    </lineage>
</organism>
<dbReference type="GO" id="GO:0006397">
    <property type="term" value="P:mRNA processing"/>
    <property type="evidence" value="ECO:0007669"/>
    <property type="project" value="UniProtKB-KW"/>
</dbReference>
<dbReference type="FunFam" id="1.20.1390.10:FF:000004">
    <property type="entry name" value="RNA-binding motif protein 25"/>
    <property type="match status" value="1"/>
</dbReference>
<dbReference type="EMBL" id="CASHTH010000056">
    <property type="protein sequence ID" value="CAI7990145.1"/>
    <property type="molecule type" value="Genomic_DNA"/>
</dbReference>
<keyword evidence="1" id="KW-0507">mRNA processing</keyword>
<dbReference type="Gene3D" id="1.20.1390.10">
    <property type="entry name" value="PWI domain"/>
    <property type="match status" value="1"/>
</dbReference>
<feature type="region of interest" description="Disordered" evidence="2">
    <location>
        <begin position="1"/>
        <end position="30"/>
    </location>
</feature>
<gene>
    <name evidence="4" type="ORF">GBAR_LOCUS430</name>
</gene>
<name>A0AA35QSP5_GEOBA</name>
<dbReference type="SUPFAM" id="SSF101233">
    <property type="entry name" value="PWI domain"/>
    <property type="match status" value="1"/>
</dbReference>
<feature type="compositionally biased region" description="Basic and acidic residues" evidence="2">
    <location>
        <begin position="210"/>
        <end position="237"/>
    </location>
</feature>
<evidence type="ECO:0000259" key="3">
    <source>
        <dbReference type="PROSITE" id="PS51025"/>
    </source>
</evidence>
<dbReference type="PANTHER" id="PTHR18806:SF4">
    <property type="entry name" value="RNA-BINDING PROTEIN 25"/>
    <property type="match status" value="1"/>
</dbReference>
<dbReference type="Proteomes" id="UP001174909">
    <property type="component" value="Unassembled WGS sequence"/>
</dbReference>
<evidence type="ECO:0000313" key="4">
    <source>
        <dbReference type="EMBL" id="CAI7990145.1"/>
    </source>
</evidence>
<feature type="compositionally biased region" description="Basic residues" evidence="2">
    <location>
        <begin position="192"/>
        <end position="203"/>
    </location>
</feature>
<protein>
    <submittedName>
        <fullName evidence="4">U1 snRNP-associated protein usp107</fullName>
    </submittedName>
</protein>
<feature type="compositionally biased region" description="Basic and acidic residues" evidence="2">
    <location>
        <begin position="172"/>
        <end position="184"/>
    </location>
</feature>
<dbReference type="PROSITE" id="PS51025">
    <property type="entry name" value="PWI"/>
    <property type="match status" value="1"/>
</dbReference>
<feature type="compositionally biased region" description="Acidic residues" evidence="2">
    <location>
        <begin position="374"/>
        <end position="383"/>
    </location>
</feature>
<accession>A0AA35QSP5</accession>
<dbReference type="SMART" id="SM00311">
    <property type="entry name" value="PWI"/>
    <property type="match status" value="1"/>
</dbReference>
<feature type="region of interest" description="Disordered" evidence="2">
    <location>
        <begin position="119"/>
        <end position="389"/>
    </location>
</feature>
<dbReference type="Pfam" id="PF01480">
    <property type="entry name" value="PWI"/>
    <property type="match status" value="1"/>
</dbReference>
<reference evidence="4" key="1">
    <citation type="submission" date="2023-03" db="EMBL/GenBank/DDBJ databases">
        <authorList>
            <person name="Steffen K."/>
            <person name="Cardenas P."/>
        </authorList>
    </citation>
    <scope>NUCLEOTIDE SEQUENCE</scope>
</reference>